<reference evidence="13 14" key="1">
    <citation type="journal article" date="2018" name="MBio">
        <title>Comparative Genomics Reveals the Core Gene Toolbox for the Fungus-Insect Symbiosis.</title>
        <authorList>
            <person name="Wang Y."/>
            <person name="Stata M."/>
            <person name="Wang W."/>
            <person name="Stajich J.E."/>
            <person name="White M.M."/>
            <person name="Moncalvo J.M."/>
        </authorList>
    </citation>
    <scope>NUCLEOTIDE SEQUENCE [LARGE SCALE GENOMIC DNA]</scope>
    <source>
        <strain evidence="13 14">AUS-126-30</strain>
    </source>
</reference>
<feature type="compositionally biased region" description="Basic and acidic residues" evidence="11">
    <location>
        <begin position="311"/>
        <end position="323"/>
    </location>
</feature>
<keyword evidence="7" id="KW-0449">Lipoprotein</keyword>
<feature type="transmembrane region" description="Helical" evidence="10">
    <location>
        <begin position="153"/>
        <end position="174"/>
    </location>
</feature>
<dbReference type="InterPro" id="IPR039859">
    <property type="entry name" value="PFA4/ZDH16/20/ERF2-like"/>
</dbReference>
<protein>
    <recommendedName>
        <fullName evidence="10">Palmitoyltransferase</fullName>
        <ecNumber evidence="10">2.3.1.225</ecNumber>
    </recommendedName>
</protein>
<dbReference type="AlphaFoldDB" id="A0A2U1IWP7"/>
<proteinExistence type="inferred from homology"/>
<feature type="region of interest" description="Disordered" evidence="11">
    <location>
        <begin position="306"/>
        <end position="384"/>
    </location>
</feature>
<dbReference type="EC" id="2.3.1.225" evidence="10"/>
<evidence type="ECO:0000256" key="1">
    <source>
        <dbReference type="ARBA" id="ARBA00004141"/>
    </source>
</evidence>
<dbReference type="PANTHER" id="PTHR12246">
    <property type="entry name" value="PALMITOYLTRANSFERASE ZDHHC16"/>
    <property type="match status" value="1"/>
</dbReference>
<gene>
    <name evidence="13" type="ORF">BB558_006848</name>
</gene>
<dbReference type="EMBL" id="MBFU01000925">
    <property type="protein sequence ID" value="PVZ97203.1"/>
    <property type="molecule type" value="Genomic_DNA"/>
</dbReference>
<name>A0A2U1IWP7_SMIAN</name>
<keyword evidence="2 10" id="KW-0808">Transferase</keyword>
<evidence type="ECO:0000256" key="6">
    <source>
        <dbReference type="ARBA" id="ARBA00023139"/>
    </source>
</evidence>
<evidence type="ECO:0000259" key="12">
    <source>
        <dbReference type="Pfam" id="PF01529"/>
    </source>
</evidence>
<keyword evidence="14" id="KW-1185">Reference proteome</keyword>
<dbReference type="GO" id="GO:0016020">
    <property type="term" value="C:membrane"/>
    <property type="evidence" value="ECO:0007669"/>
    <property type="project" value="UniProtKB-SubCell"/>
</dbReference>
<feature type="transmembrane region" description="Helical" evidence="10">
    <location>
        <begin position="194"/>
        <end position="217"/>
    </location>
</feature>
<keyword evidence="6" id="KW-0564">Palmitate</keyword>
<evidence type="ECO:0000256" key="4">
    <source>
        <dbReference type="ARBA" id="ARBA00022989"/>
    </source>
</evidence>
<evidence type="ECO:0000256" key="10">
    <source>
        <dbReference type="RuleBase" id="RU079119"/>
    </source>
</evidence>
<keyword evidence="8 10" id="KW-0012">Acyltransferase</keyword>
<organism evidence="13 14">
    <name type="scientific">Smittium angustum</name>
    <dbReference type="NCBI Taxonomy" id="133377"/>
    <lineage>
        <taxon>Eukaryota</taxon>
        <taxon>Fungi</taxon>
        <taxon>Fungi incertae sedis</taxon>
        <taxon>Zoopagomycota</taxon>
        <taxon>Kickxellomycotina</taxon>
        <taxon>Harpellomycetes</taxon>
        <taxon>Harpellales</taxon>
        <taxon>Legeriomycetaceae</taxon>
        <taxon>Smittium</taxon>
    </lineage>
</organism>
<feature type="compositionally biased region" description="Polar residues" evidence="11">
    <location>
        <begin position="325"/>
        <end position="372"/>
    </location>
</feature>
<dbReference type="Pfam" id="PF01529">
    <property type="entry name" value="DHHC"/>
    <property type="match status" value="1"/>
</dbReference>
<dbReference type="Proteomes" id="UP000245591">
    <property type="component" value="Unassembled WGS sequence"/>
</dbReference>
<feature type="transmembrane region" description="Helical" evidence="10">
    <location>
        <begin position="20"/>
        <end position="42"/>
    </location>
</feature>
<keyword evidence="4 10" id="KW-1133">Transmembrane helix</keyword>
<dbReference type="InterPro" id="IPR001594">
    <property type="entry name" value="Palmitoyltrfase_DHHC"/>
</dbReference>
<comment type="similarity">
    <text evidence="10">Belongs to the DHHC palmitoyltransferase family.</text>
</comment>
<evidence type="ECO:0000256" key="8">
    <source>
        <dbReference type="ARBA" id="ARBA00023315"/>
    </source>
</evidence>
<evidence type="ECO:0000313" key="14">
    <source>
        <dbReference type="Proteomes" id="UP000245591"/>
    </source>
</evidence>
<evidence type="ECO:0000256" key="11">
    <source>
        <dbReference type="SAM" id="MobiDB-lite"/>
    </source>
</evidence>
<keyword evidence="5 10" id="KW-0472">Membrane</keyword>
<evidence type="ECO:0000256" key="9">
    <source>
        <dbReference type="ARBA" id="ARBA00048048"/>
    </source>
</evidence>
<accession>A0A2U1IWP7</accession>
<comment type="domain">
    <text evidence="10">The DHHC domain is required for palmitoyltransferase activity.</text>
</comment>
<dbReference type="PROSITE" id="PS50216">
    <property type="entry name" value="DHHC"/>
    <property type="match status" value="1"/>
</dbReference>
<evidence type="ECO:0000256" key="2">
    <source>
        <dbReference type="ARBA" id="ARBA00022679"/>
    </source>
</evidence>
<feature type="transmembrane region" description="Helical" evidence="10">
    <location>
        <begin position="54"/>
        <end position="72"/>
    </location>
</feature>
<evidence type="ECO:0000313" key="13">
    <source>
        <dbReference type="EMBL" id="PVZ97203.1"/>
    </source>
</evidence>
<evidence type="ECO:0000256" key="3">
    <source>
        <dbReference type="ARBA" id="ARBA00022692"/>
    </source>
</evidence>
<evidence type="ECO:0000256" key="5">
    <source>
        <dbReference type="ARBA" id="ARBA00023136"/>
    </source>
</evidence>
<comment type="caution">
    <text evidence="13">The sequence shown here is derived from an EMBL/GenBank/DDBJ whole genome shotgun (WGS) entry which is preliminary data.</text>
</comment>
<evidence type="ECO:0000256" key="7">
    <source>
        <dbReference type="ARBA" id="ARBA00023288"/>
    </source>
</evidence>
<feature type="domain" description="Palmitoyltransferase DHHC" evidence="12">
    <location>
        <begin position="103"/>
        <end position="233"/>
    </location>
</feature>
<dbReference type="GO" id="GO:0019706">
    <property type="term" value="F:protein-cysteine S-palmitoyltransferase activity"/>
    <property type="evidence" value="ECO:0007669"/>
    <property type="project" value="UniProtKB-EC"/>
</dbReference>
<sequence>MSTSENNHKTENDSFSTGRLYVGFVTCIIIILSFTCQCFVMSAHLSDLNFNKTVILGLFNILCLYTLYTYYLSCKTNPGSIPFGWEPPIYGAKVYELKKNTRGPRYCRTCKSFKPPRTHHCSDCQKCVLKMDHHCPWINNCVGYKNQGHFWRFLFSAVVACLYAFYFHLQRMYYLLSDAYNGTFYHRQPTQSEVSFIIINTFSLFLVIMLVGGLMLFQTYLISKNQTSIERCEIKRVGQMVKRKKIRDFIYPYNLGIKKNFQVVLGPSLFLFWFPQDPAGDGLDFDINPGLVPPVYWPPPEYHSEYTNPKLSEDKHSPSDRNSFKIPNSSINIQNDPYEYQSTSNIKSNGSGFLNDSNSYNDQSEGPSSSIESRPDSDADPYNTDQFFKIESVDKPEYSTGVRNNGARFRNNTREGYQIYGNSVINYGYSPKERIVDSGSFTNESKFINFHQGDISDEDEPLINVAYKLRKEKVM</sequence>
<keyword evidence="3 10" id="KW-0812">Transmembrane</keyword>
<comment type="catalytic activity">
    <reaction evidence="9 10">
        <text>L-cysteinyl-[protein] + hexadecanoyl-CoA = S-hexadecanoyl-L-cysteinyl-[protein] + CoA</text>
        <dbReference type="Rhea" id="RHEA:36683"/>
        <dbReference type="Rhea" id="RHEA-COMP:10131"/>
        <dbReference type="Rhea" id="RHEA-COMP:11032"/>
        <dbReference type="ChEBI" id="CHEBI:29950"/>
        <dbReference type="ChEBI" id="CHEBI:57287"/>
        <dbReference type="ChEBI" id="CHEBI:57379"/>
        <dbReference type="ChEBI" id="CHEBI:74151"/>
        <dbReference type="EC" id="2.3.1.225"/>
    </reaction>
</comment>
<comment type="subcellular location">
    <subcellularLocation>
        <location evidence="1">Membrane</location>
        <topology evidence="1">Multi-pass membrane protein</topology>
    </subcellularLocation>
</comment>